<accession>A0A645FB73</accession>
<sequence>MNADDENSLKAVEGITGKTVITFGRNEGLDWTAKNCCLADGAYGQYDLYHEDRFFACIRLGVPGDHNIDNSMAAAAAAYWCGASAEQIAEGLQTFRGAGRRFEFLGTFSGVTTADDYAHHPTEIAATLSAAKNMGYQRVWAIFQPFTFSRTARHLDGFVESLSAADQVVLSDIMGSREENTYGVSSLQITDRIPGAVYLPTFSEIAEHVAARAEAGDLVLTMGGGDIYKCARIIAKKLCEGQPETGKTGGCGEKIHAC</sequence>
<dbReference type="Gene3D" id="3.90.190.20">
    <property type="entry name" value="Mur ligase, C-terminal domain"/>
    <property type="match status" value="1"/>
</dbReference>
<feature type="domain" description="Mur ligase C-terminal" evidence="1">
    <location>
        <begin position="100"/>
        <end position="224"/>
    </location>
</feature>
<dbReference type="PANTHER" id="PTHR43445">
    <property type="entry name" value="UDP-N-ACETYLMURAMATE--L-ALANINE LIGASE-RELATED"/>
    <property type="match status" value="1"/>
</dbReference>
<dbReference type="Pfam" id="PF02875">
    <property type="entry name" value="Mur_ligase_C"/>
    <property type="match status" value="1"/>
</dbReference>
<dbReference type="SUPFAM" id="SSF53244">
    <property type="entry name" value="MurD-like peptide ligases, peptide-binding domain"/>
    <property type="match status" value="1"/>
</dbReference>
<gene>
    <name evidence="2" type="primary">murC_40</name>
    <name evidence="2" type="ORF">SDC9_157096</name>
</gene>
<name>A0A645FB73_9ZZZZ</name>
<comment type="caution">
    <text evidence="2">The sequence shown here is derived from an EMBL/GenBank/DDBJ whole genome shotgun (WGS) entry which is preliminary data.</text>
</comment>
<dbReference type="AlphaFoldDB" id="A0A645FB73"/>
<dbReference type="GO" id="GO:0005524">
    <property type="term" value="F:ATP binding"/>
    <property type="evidence" value="ECO:0007669"/>
    <property type="project" value="InterPro"/>
</dbReference>
<dbReference type="GO" id="GO:0008763">
    <property type="term" value="F:UDP-N-acetylmuramate-L-alanine ligase activity"/>
    <property type="evidence" value="ECO:0007669"/>
    <property type="project" value="UniProtKB-EC"/>
</dbReference>
<reference evidence="2" key="1">
    <citation type="submission" date="2019-08" db="EMBL/GenBank/DDBJ databases">
        <authorList>
            <person name="Kucharzyk K."/>
            <person name="Murdoch R.W."/>
            <person name="Higgins S."/>
            <person name="Loffler F."/>
        </authorList>
    </citation>
    <scope>NUCLEOTIDE SEQUENCE</scope>
</reference>
<dbReference type="EC" id="6.3.2.8" evidence="2"/>
<dbReference type="InterPro" id="IPR036615">
    <property type="entry name" value="Mur_ligase_C_dom_sf"/>
</dbReference>
<keyword evidence="2" id="KW-0436">Ligase</keyword>
<dbReference type="InterPro" id="IPR050061">
    <property type="entry name" value="MurCDEF_pg_biosynth"/>
</dbReference>
<evidence type="ECO:0000313" key="2">
    <source>
        <dbReference type="EMBL" id="MPN09804.1"/>
    </source>
</evidence>
<organism evidence="2">
    <name type="scientific">bioreactor metagenome</name>
    <dbReference type="NCBI Taxonomy" id="1076179"/>
    <lineage>
        <taxon>unclassified sequences</taxon>
        <taxon>metagenomes</taxon>
        <taxon>ecological metagenomes</taxon>
    </lineage>
</organism>
<dbReference type="EMBL" id="VSSQ01055927">
    <property type="protein sequence ID" value="MPN09804.1"/>
    <property type="molecule type" value="Genomic_DNA"/>
</dbReference>
<dbReference type="Gene3D" id="3.40.1190.10">
    <property type="entry name" value="Mur-like, catalytic domain"/>
    <property type="match status" value="1"/>
</dbReference>
<dbReference type="SUPFAM" id="SSF53623">
    <property type="entry name" value="MurD-like peptide ligases, catalytic domain"/>
    <property type="match status" value="1"/>
</dbReference>
<protein>
    <submittedName>
        <fullName evidence="2">UDP-N-acetylmuramate--L-alanine ligase</fullName>
        <ecNumber evidence="2">6.3.2.8</ecNumber>
    </submittedName>
</protein>
<dbReference type="PANTHER" id="PTHR43445:SF3">
    <property type="entry name" value="UDP-N-ACETYLMURAMATE--L-ALANINE LIGASE"/>
    <property type="match status" value="1"/>
</dbReference>
<proteinExistence type="predicted"/>
<evidence type="ECO:0000259" key="1">
    <source>
        <dbReference type="Pfam" id="PF02875"/>
    </source>
</evidence>
<dbReference type="InterPro" id="IPR036565">
    <property type="entry name" value="Mur-like_cat_sf"/>
</dbReference>
<dbReference type="InterPro" id="IPR004101">
    <property type="entry name" value="Mur_ligase_C"/>
</dbReference>